<name>A0A0A9ACR3_ARUDO</name>
<keyword evidence="1" id="KW-0472">Membrane</keyword>
<organism evidence="2">
    <name type="scientific">Arundo donax</name>
    <name type="common">Giant reed</name>
    <name type="synonym">Donax arundinaceus</name>
    <dbReference type="NCBI Taxonomy" id="35708"/>
    <lineage>
        <taxon>Eukaryota</taxon>
        <taxon>Viridiplantae</taxon>
        <taxon>Streptophyta</taxon>
        <taxon>Embryophyta</taxon>
        <taxon>Tracheophyta</taxon>
        <taxon>Spermatophyta</taxon>
        <taxon>Magnoliopsida</taxon>
        <taxon>Liliopsida</taxon>
        <taxon>Poales</taxon>
        <taxon>Poaceae</taxon>
        <taxon>PACMAD clade</taxon>
        <taxon>Arundinoideae</taxon>
        <taxon>Arundineae</taxon>
        <taxon>Arundo</taxon>
    </lineage>
</organism>
<evidence type="ECO:0000313" key="2">
    <source>
        <dbReference type="EMBL" id="JAD49439.1"/>
    </source>
</evidence>
<protein>
    <submittedName>
        <fullName evidence="2">Uncharacterized protein</fullName>
    </submittedName>
</protein>
<sequence length="52" mass="5963">MEGVSLAQFVGESCGCTTHHLGSSYFQLIWVPIFFLMKKRLVLRGRWISFGK</sequence>
<dbReference type="EMBL" id="GBRH01248456">
    <property type="protein sequence ID" value="JAD49439.1"/>
    <property type="molecule type" value="Transcribed_RNA"/>
</dbReference>
<reference evidence="2" key="2">
    <citation type="journal article" date="2015" name="Data Brief">
        <title>Shoot transcriptome of the giant reed, Arundo donax.</title>
        <authorList>
            <person name="Barrero R.A."/>
            <person name="Guerrero F.D."/>
            <person name="Moolhuijzen P."/>
            <person name="Goolsby J.A."/>
            <person name="Tidwell J."/>
            <person name="Bellgard S.E."/>
            <person name="Bellgard M.I."/>
        </authorList>
    </citation>
    <scope>NUCLEOTIDE SEQUENCE</scope>
    <source>
        <tissue evidence="2">Shoot tissue taken approximately 20 cm above the soil surface</tissue>
    </source>
</reference>
<dbReference type="AlphaFoldDB" id="A0A0A9ACR3"/>
<proteinExistence type="predicted"/>
<evidence type="ECO:0000256" key="1">
    <source>
        <dbReference type="SAM" id="Phobius"/>
    </source>
</evidence>
<keyword evidence="1" id="KW-0812">Transmembrane</keyword>
<reference evidence="2" key="1">
    <citation type="submission" date="2014-09" db="EMBL/GenBank/DDBJ databases">
        <authorList>
            <person name="Magalhaes I.L.F."/>
            <person name="Oliveira U."/>
            <person name="Santos F.R."/>
            <person name="Vidigal T.H.D.A."/>
            <person name="Brescovit A.D."/>
            <person name="Santos A.J."/>
        </authorList>
    </citation>
    <scope>NUCLEOTIDE SEQUENCE</scope>
    <source>
        <tissue evidence="2">Shoot tissue taken approximately 20 cm above the soil surface</tissue>
    </source>
</reference>
<accession>A0A0A9ACR3</accession>
<feature type="transmembrane region" description="Helical" evidence="1">
    <location>
        <begin position="20"/>
        <end position="37"/>
    </location>
</feature>
<keyword evidence="1" id="KW-1133">Transmembrane helix</keyword>